<reference evidence="2 3" key="1">
    <citation type="submission" date="2019-01" db="EMBL/GenBank/DDBJ databases">
        <title>Weissella sp. nov., a novel lactic acid bacterium isolated from animal feces.</title>
        <authorList>
            <person name="Wang L.-T."/>
        </authorList>
    </citation>
    <scope>NUCLEOTIDE SEQUENCE [LARGE SCALE GENOMIC DNA]</scope>
    <source>
        <strain evidence="2 3">8H-2</strain>
    </source>
</reference>
<sequence length="456" mass="49928">MKLFKLGIIGILFCTAMFGNSKVSAAESTSEQTQQAQDVVAQDRRLVSENFGGMTVYRSKLESSDPTDTSFDIQQATDDYQIKPKYLRSIPADKYPNALIFGSVVKLDMTGFYEFFSTGSDVKTLKAYTAEFDAKGNLLKVTPNEEGKTVLLSGLRSSDSVARAKNVIEKYCTLHNLSLAEYYDKNKETNPMIQEIVESGASEVTVRANEDTNNYTFKLNYVDVAKGGDLSFDLHSAQMNQYTNSLNRKYAKVSVNEKYLSDGRIHSNEYVIISGRTVNDLVNLFSDVWVDYLQANQNATLTGTNIPVETSQTTEILPQELQPGTLLSNGTNGTFLNELGAAKKYISGNTKAAQFGLADGTDWDTLGKAGTTFQKITNSTGTTDSAGIAVSPTQKGYAGLTTYNALIFDPAMGAKRASEKTYFSGIPKLSVDAYHYDFSVEYPAGNIVDPRPPANQ</sequence>
<dbReference type="Proteomes" id="UP000371977">
    <property type="component" value="Unassembled WGS sequence"/>
</dbReference>
<organism evidence="2 3">
    <name type="scientific">Weissella muntiaci</name>
    <dbReference type="NCBI Taxonomy" id="2508881"/>
    <lineage>
        <taxon>Bacteria</taxon>
        <taxon>Bacillati</taxon>
        <taxon>Bacillota</taxon>
        <taxon>Bacilli</taxon>
        <taxon>Lactobacillales</taxon>
        <taxon>Lactobacillaceae</taxon>
        <taxon>Weissella</taxon>
    </lineage>
</organism>
<feature type="signal peptide" evidence="1">
    <location>
        <begin position="1"/>
        <end position="25"/>
    </location>
</feature>
<proteinExistence type="predicted"/>
<gene>
    <name evidence="2" type="ORF">ESZ50_02410</name>
</gene>
<dbReference type="RefSeq" id="WP_148622013.1">
    <property type="nucleotide sequence ID" value="NZ_SDGZ01000008.1"/>
</dbReference>
<keyword evidence="3" id="KW-1185">Reference proteome</keyword>
<evidence type="ECO:0000256" key="1">
    <source>
        <dbReference type="SAM" id="SignalP"/>
    </source>
</evidence>
<protein>
    <submittedName>
        <fullName evidence="2">Uncharacterized protein</fullName>
    </submittedName>
</protein>
<evidence type="ECO:0000313" key="2">
    <source>
        <dbReference type="EMBL" id="TYC50541.1"/>
    </source>
</evidence>
<accession>A0A6C2C938</accession>
<keyword evidence="1" id="KW-0732">Signal</keyword>
<comment type="caution">
    <text evidence="2">The sequence shown here is derived from an EMBL/GenBank/DDBJ whole genome shotgun (WGS) entry which is preliminary data.</text>
</comment>
<dbReference type="AlphaFoldDB" id="A0A6C2C938"/>
<name>A0A6C2C938_9LACO</name>
<dbReference type="OrthoDB" id="9896988at2"/>
<feature type="chain" id="PRO_5025353519" evidence="1">
    <location>
        <begin position="26"/>
        <end position="456"/>
    </location>
</feature>
<evidence type="ECO:0000313" key="3">
    <source>
        <dbReference type="Proteomes" id="UP000371977"/>
    </source>
</evidence>
<dbReference type="EMBL" id="SDGZ01000008">
    <property type="protein sequence ID" value="TYC50541.1"/>
    <property type="molecule type" value="Genomic_DNA"/>
</dbReference>